<evidence type="ECO:0000256" key="5">
    <source>
        <dbReference type="ARBA" id="ARBA00023136"/>
    </source>
</evidence>
<comment type="subcellular location">
    <subcellularLocation>
        <location evidence="1">Membrane</location>
        <topology evidence="1">Multi-pass membrane protein</topology>
    </subcellularLocation>
</comment>
<feature type="transmembrane region" description="Helical" evidence="7">
    <location>
        <begin position="127"/>
        <end position="151"/>
    </location>
</feature>
<evidence type="ECO:0000256" key="2">
    <source>
        <dbReference type="ARBA" id="ARBA00006840"/>
    </source>
</evidence>
<feature type="transmembrane region" description="Helical" evidence="7">
    <location>
        <begin position="61"/>
        <end position="85"/>
    </location>
</feature>
<dbReference type="InterPro" id="IPR018499">
    <property type="entry name" value="Tetraspanin/Peripherin"/>
</dbReference>
<comment type="caution">
    <text evidence="8">The sequence shown here is derived from an EMBL/GenBank/DDBJ whole genome shotgun (WGS) entry which is preliminary data.</text>
</comment>
<feature type="compositionally biased region" description="Pro residues" evidence="6">
    <location>
        <begin position="42"/>
        <end position="54"/>
    </location>
</feature>
<accession>A0ABQ8HY50</accession>
<keyword evidence="4 7" id="KW-1133">Transmembrane helix</keyword>
<name>A0ABQ8HY50_9ROSI</name>
<protein>
    <recommendedName>
        <fullName evidence="10">Tetraspanin-15</fullName>
    </recommendedName>
</protein>
<dbReference type="PANTHER" id="PTHR32191">
    <property type="entry name" value="TETRASPANIN-8-RELATED"/>
    <property type="match status" value="1"/>
</dbReference>
<comment type="similarity">
    <text evidence="2">Belongs to the tetraspanin (TM4SF) family.</text>
</comment>
<gene>
    <name evidence="8" type="ORF">JRO89_XS06G0137300</name>
</gene>
<feature type="compositionally biased region" description="Low complexity" evidence="6">
    <location>
        <begin position="1"/>
        <end position="25"/>
    </location>
</feature>
<evidence type="ECO:0000256" key="7">
    <source>
        <dbReference type="SAM" id="Phobius"/>
    </source>
</evidence>
<dbReference type="Pfam" id="PF00335">
    <property type="entry name" value="Tetraspanin"/>
    <property type="match status" value="1"/>
</dbReference>
<dbReference type="InterPro" id="IPR044991">
    <property type="entry name" value="TET_plant"/>
</dbReference>
<evidence type="ECO:0000256" key="6">
    <source>
        <dbReference type="SAM" id="MobiDB-lite"/>
    </source>
</evidence>
<evidence type="ECO:0000256" key="3">
    <source>
        <dbReference type="ARBA" id="ARBA00022692"/>
    </source>
</evidence>
<keyword evidence="3 7" id="KW-0812">Transmembrane</keyword>
<evidence type="ECO:0000313" key="9">
    <source>
        <dbReference type="Proteomes" id="UP000827721"/>
    </source>
</evidence>
<organism evidence="8 9">
    <name type="scientific">Xanthoceras sorbifolium</name>
    <dbReference type="NCBI Taxonomy" id="99658"/>
    <lineage>
        <taxon>Eukaryota</taxon>
        <taxon>Viridiplantae</taxon>
        <taxon>Streptophyta</taxon>
        <taxon>Embryophyta</taxon>
        <taxon>Tracheophyta</taxon>
        <taxon>Spermatophyta</taxon>
        <taxon>Magnoliopsida</taxon>
        <taxon>eudicotyledons</taxon>
        <taxon>Gunneridae</taxon>
        <taxon>Pentapetalae</taxon>
        <taxon>rosids</taxon>
        <taxon>malvids</taxon>
        <taxon>Sapindales</taxon>
        <taxon>Sapindaceae</taxon>
        <taxon>Xanthoceroideae</taxon>
        <taxon>Xanthoceras</taxon>
    </lineage>
</organism>
<keyword evidence="5 7" id="KW-0472">Membrane</keyword>
<evidence type="ECO:0000256" key="4">
    <source>
        <dbReference type="ARBA" id="ARBA00022989"/>
    </source>
</evidence>
<reference evidence="8 9" key="1">
    <citation type="submission" date="2021-02" db="EMBL/GenBank/DDBJ databases">
        <title>Plant Genome Project.</title>
        <authorList>
            <person name="Zhang R.-G."/>
        </authorList>
    </citation>
    <scope>NUCLEOTIDE SEQUENCE [LARGE SCALE GENOMIC DNA]</scope>
    <source>
        <tissue evidence="8">Leaves</tissue>
    </source>
</reference>
<feature type="transmembrane region" description="Helical" evidence="7">
    <location>
        <begin position="208"/>
        <end position="231"/>
    </location>
</feature>
<dbReference type="Proteomes" id="UP000827721">
    <property type="component" value="Unassembled WGS sequence"/>
</dbReference>
<dbReference type="EMBL" id="JAFEMO010000006">
    <property type="protein sequence ID" value="KAH7569286.1"/>
    <property type="molecule type" value="Genomic_DNA"/>
</dbReference>
<sequence>MADPVNNTTEAATTVADQQKTTTTKPNSDNVENPSMADTKPEPSPAPPQAPPPVNTKAKNLAGLLSIVCFILSLPVLASVIWLLYMRDYDCESLLRLPRLQMGIGIALIFVFFISNAALFLRSRFPMPGVIVVMVPLLLMLTVGLALVGAYDMESRKIPASPRWFRLKIQNNNNWDNIKSCIYDVGACDDLQSRMFTMKSYDFITSKLTPIEMTILIFFFFFWFLLCIVTMKSGCCKPPEICGMEFINATFWRRRQQEEPLNEDQDCKTWNNDRTILCYNCQSCKEGFLSTLKGKWWKLGIFMVLMALLLIVFHLLLFLATMWERF</sequence>
<feature type="transmembrane region" description="Helical" evidence="7">
    <location>
        <begin position="97"/>
        <end position="121"/>
    </location>
</feature>
<keyword evidence="9" id="KW-1185">Reference proteome</keyword>
<evidence type="ECO:0000313" key="8">
    <source>
        <dbReference type="EMBL" id="KAH7569286.1"/>
    </source>
</evidence>
<evidence type="ECO:0008006" key="10">
    <source>
        <dbReference type="Google" id="ProtNLM"/>
    </source>
</evidence>
<feature type="region of interest" description="Disordered" evidence="6">
    <location>
        <begin position="1"/>
        <end position="54"/>
    </location>
</feature>
<evidence type="ECO:0000256" key="1">
    <source>
        <dbReference type="ARBA" id="ARBA00004141"/>
    </source>
</evidence>
<proteinExistence type="inferred from homology"/>
<feature type="transmembrane region" description="Helical" evidence="7">
    <location>
        <begin position="299"/>
        <end position="320"/>
    </location>
</feature>